<evidence type="ECO:0000256" key="1">
    <source>
        <dbReference type="SAM" id="MobiDB-lite"/>
    </source>
</evidence>
<dbReference type="RefSeq" id="WP_204297120.1">
    <property type="nucleotide sequence ID" value="NZ_BAAAGQ010000028.1"/>
</dbReference>
<accession>A0ABQ3WKW8</accession>
<gene>
    <name evidence="2" type="ORF">Aca07nite_41350</name>
</gene>
<protein>
    <submittedName>
        <fullName evidence="2">Uncharacterized protein</fullName>
    </submittedName>
</protein>
<evidence type="ECO:0000313" key="2">
    <source>
        <dbReference type="EMBL" id="GID46860.1"/>
    </source>
</evidence>
<organism evidence="2">
    <name type="scientific">Actinoplanes campanulatus</name>
    <dbReference type="NCBI Taxonomy" id="113559"/>
    <lineage>
        <taxon>Bacteria</taxon>
        <taxon>Bacillati</taxon>
        <taxon>Actinomycetota</taxon>
        <taxon>Actinomycetes</taxon>
        <taxon>Micromonosporales</taxon>
        <taxon>Micromonosporaceae</taxon>
        <taxon>Actinoplanes</taxon>
    </lineage>
</organism>
<dbReference type="EMBL" id="BOMF01000081">
    <property type="protein sequence ID" value="GID46860.1"/>
    <property type="molecule type" value="Genomic_DNA"/>
</dbReference>
<sequence length="128" mass="13333">MQAAAAVQAQGANGGAGEIDVADRIAPFEEADPWAGAERLGETPVGAGPEDVSGLREGVQRGEVDRAVGGHAIHQVEYGHRGDHRLWTGPEIDLDGRRRHGAQPEGTGQIGHPIMIEPPDPVKAGNSP</sequence>
<name>A0ABQ3WKW8_9ACTN</name>
<proteinExistence type="predicted"/>
<feature type="region of interest" description="Disordered" evidence="1">
    <location>
        <begin position="83"/>
        <end position="128"/>
    </location>
</feature>
<reference evidence="2" key="1">
    <citation type="submission" date="2021-01" db="EMBL/GenBank/DDBJ databases">
        <title>Whole genome shotgun sequence of Actinoplanes capillaceus NBRC 16408.</title>
        <authorList>
            <person name="Komaki H."/>
            <person name="Tamura T."/>
        </authorList>
    </citation>
    <scope>NUCLEOTIDE SEQUENCE [LARGE SCALE GENOMIC DNA]</scope>
    <source>
        <strain evidence="2">NBRC 16408</strain>
    </source>
</reference>
<comment type="caution">
    <text evidence="2">The sequence shown here is derived from an EMBL/GenBank/DDBJ whole genome shotgun (WGS) entry which is preliminary data.</text>
</comment>